<dbReference type="SUPFAM" id="SSF56059">
    <property type="entry name" value="Glutathione synthetase ATP-binding domain-like"/>
    <property type="match status" value="1"/>
</dbReference>
<evidence type="ECO:0000256" key="1">
    <source>
        <dbReference type="ARBA" id="ARBA00001936"/>
    </source>
</evidence>
<dbReference type="InterPro" id="IPR052032">
    <property type="entry name" value="ATP-dep_AA_Ligase"/>
</dbReference>
<dbReference type="InterPro" id="IPR013815">
    <property type="entry name" value="ATP_grasp_subdomain_1"/>
</dbReference>
<dbReference type="Gene3D" id="3.30.1490.20">
    <property type="entry name" value="ATP-grasp fold, A domain"/>
    <property type="match status" value="1"/>
</dbReference>
<organism evidence="7 8">
    <name type="scientific">Blautia massiliensis</name>
    <name type="common">ex Durand et al. 2017</name>
    <dbReference type="NCBI Taxonomy" id="1737424"/>
    <lineage>
        <taxon>Bacteria</taxon>
        <taxon>Bacillati</taxon>
        <taxon>Bacillota</taxon>
        <taxon>Clostridia</taxon>
        <taxon>Lachnospirales</taxon>
        <taxon>Lachnospiraceae</taxon>
        <taxon>Blautia</taxon>
    </lineage>
</organism>
<gene>
    <name evidence="7" type="ORF">GT718_16850</name>
</gene>
<evidence type="ECO:0000256" key="2">
    <source>
        <dbReference type="ARBA" id="ARBA00022598"/>
    </source>
</evidence>
<dbReference type="InterPro" id="IPR020561">
    <property type="entry name" value="PRibGlycinamid_synth_ATP-grasp"/>
</dbReference>
<dbReference type="Gene3D" id="3.30.470.20">
    <property type="entry name" value="ATP-grasp fold, B domain"/>
    <property type="match status" value="1"/>
</dbReference>
<evidence type="ECO:0000313" key="8">
    <source>
        <dbReference type="Proteomes" id="UP000452293"/>
    </source>
</evidence>
<evidence type="ECO:0000259" key="6">
    <source>
        <dbReference type="PROSITE" id="PS50975"/>
    </source>
</evidence>
<evidence type="ECO:0000256" key="3">
    <source>
        <dbReference type="ARBA" id="ARBA00022741"/>
    </source>
</evidence>
<keyword evidence="8" id="KW-1185">Reference proteome</keyword>
<dbReference type="SMART" id="SM01209">
    <property type="entry name" value="GARS_A"/>
    <property type="match status" value="1"/>
</dbReference>
<keyword evidence="2" id="KW-0436">Ligase</keyword>
<dbReference type="InterPro" id="IPR040570">
    <property type="entry name" value="LAL_C2"/>
</dbReference>
<evidence type="ECO:0000313" key="7">
    <source>
        <dbReference type="EMBL" id="MZL78965.1"/>
    </source>
</evidence>
<dbReference type="PANTHER" id="PTHR43585">
    <property type="entry name" value="FUMIPYRROLE BIOSYNTHESIS PROTEIN C"/>
    <property type="match status" value="1"/>
</dbReference>
<dbReference type="PANTHER" id="PTHR43585:SF2">
    <property type="entry name" value="ATP-GRASP ENZYME FSQD"/>
    <property type="match status" value="1"/>
</dbReference>
<name>A0ABW9X8Q8_9FIRM</name>
<keyword evidence="3 5" id="KW-0547">Nucleotide-binding</keyword>
<dbReference type="InterPro" id="IPR011761">
    <property type="entry name" value="ATP-grasp"/>
</dbReference>
<dbReference type="EMBL" id="WWVW01000054">
    <property type="protein sequence ID" value="MZL78965.1"/>
    <property type="molecule type" value="Genomic_DNA"/>
</dbReference>
<comment type="caution">
    <text evidence="7">The sequence shown here is derived from an EMBL/GenBank/DDBJ whole genome shotgun (WGS) entry which is preliminary data.</text>
</comment>
<dbReference type="Proteomes" id="UP000452293">
    <property type="component" value="Unassembled WGS sequence"/>
</dbReference>
<reference evidence="7 8" key="1">
    <citation type="journal article" date="2019" name="Nat. Med.">
        <title>A library of human gut bacterial isolates paired with longitudinal multiomics data enables mechanistic microbiome research.</title>
        <authorList>
            <person name="Poyet M."/>
            <person name="Groussin M."/>
            <person name="Gibbons S.M."/>
            <person name="Avila-Pacheco J."/>
            <person name="Jiang X."/>
            <person name="Kearney S.M."/>
            <person name="Perrotta A.R."/>
            <person name="Berdy B."/>
            <person name="Zhao S."/>
            <person name="Lieberman T.D."/>
            <person name="Swanson P.K."/>
            <person name="Smith M."/>
            <person name="Roesemann S."/>
            <person name="Alexander J.E."/>
            <person name="Rich S.A."/>
            <person name="Livny J."/>
            <person name="Vlamakis H."/>
            <person name="Clish C."/>
            <person name="Bullock K."/>
            <person name="Deik A."/>
            <person name="Scott J."/>
            <person name="Pierce K.A."/>
            <person name="Xavier R.J."/>
            <person name="Alm E.J."/>
        </authorList>
    </citation>
    <scope>NUCLEOTIDE SEQUENCE [LARGE SCALE GENOMIC DNA]</scope>
    <source>
        <strain evidence="7 8">BIOML-A1</strain>
    </source>
</reference>
<dbReference type="Pfam" id="PF18603">
    <property type="entry name" value="LAL_C2"/>
    <property type="match status" value="1"/>
</dbReference>
<sequence>MGVEGKRLLVLGAGRGQIGLYKAAKEMGITTIAGTMPDNNPPGIPLADEVCFMNIANPDEVAKKAAKLKLDGVATCCLDTGISALGKTCDSLGLTGLPEKAAIMCNDKSKMKKAFMEYGVSTAQYFEISSEEELKNALDKIKLPVIIKATDLQGSNGIYIAKTEKDAYDGFHAAMGLTKRSYCIVEEFIEGWEFGAQAFVYNNEVLFVMPHGDETYMSHTAVPVGHYVPLDCDEDVHKQTEIAVKSAIKALGLNNCAVNVDLILRDNKVYVIELTGRVGANCLPELVEINFGIEYYKMIAAMAVGENPLEYWEKKRETTKAGLAKMILETHQGGILDYIKSNNNDSEDVLEITFFKHEGDNIRVFENSNDCIGQVIVQGNNHEECEITLNSILKNIEMKLK</sequence>
<comment type="cofactor">
    <cofactor evidence="1">
        <name>Mn(2+)</name>
        <dbReference type="ChEBI" id="CHEBI:29035"/>
    </cofactor>
</comment>
<dbReference type="Pfam" id="PF01071">
    <property type="entry name" value="GARS_A"/>
    <property type="match status" value="1"/>
</dbReference>
<dbReference type="Gene3D" id="3.40.50.20">
    <property type="match status" value="1"/>
</dbReference>
<accession>A0ABW9X8Q8</accession>
<evidence type="ECO:0000256" key="4">
    <source>
        <dbReference type="ARBA" id="ARBA00022840"/>
    </source>
</evidence>
<dbReference type="RefSeq" id="WP_129976242.1">
    <property type="nucleotide sequence ID" value="NZ_JAFIKS010000027.1"/>
</dbReference>
<evidence type="ECO:0000256" key="5">
    <source>
        <dbReference type="PROSITE-ProRule" id="PRU00409"/>
    </source>
</evidence>
<protein>
    <submittedName>
        <fullName evidence="7">ATP-grasp domain-containing protein</fullName>
    </submittedName>
</protein>
<dbReference type="PROSITE" id="PS50975">
    <property type="entry name" value="ATP_GRASP"/>
    <property type="match status" value="1"/>
</dbReference>
<keyword evidence="4 5" id="KW-0067">ATP-binding</keyword>
<feature type="domain" description="ATP-grasp" evidence="6">
    <location>
        <begin position="112"/>
        <end position="304"/>
    </location>
</feature>
<proteinExistence type="predicted"/>